<name>A0A9P4J4V5_9PEZI</name>
<evidence type="ECO:0000313" key="3">
    <source>
        <dbReference type="Proteomes" id="UP000799439"/>
    </source>
</evidence>
<comment type="caution">
    <text evidence="2">The sequence shown here is derived from an EMBL/GenBank/DDBJ whole genome shotgun (WGS) entry which is preliminary data.</text>
</comment>
<protein>
    <recommendedName>
        <fullName evidence="4">Ubiquitin 3 binding protein But2 C-terminal domain-containing protein</fullName>
    </recommendedName>
</protein>
<keyword evidence="1" id="KW-0732">Signal</keyword>
<evidence type="ECO:0000313" key="2">
    <source>
        <dbReference type="EMBL" id="KAF2155467.1"/>
    </source>
</evidence>
<reference evidence="2" key="1">
    <citation type="journal article" date="2020" name="Stud. Mycol.">
        <title>101 Dothideomycetes genomes: a test case for predicting lifestyles and emergence of pathogens.</title>
        <authorList>
            <person name="Haridas S."/>
            <person name="Albert R."/>
            <person name="Binder M."/>
            <person name="Bloem J."/>
            <person name="Labutti K."/>
            <person name="Salamov A."/>
            <person name="Andreopoulos B."/>
            <person name="Baker S."/>
            <person name="Barry K."/>
            <person name="Bills G."/>
            <person name="Bluhm B."/>
            <person name="Cannon C."/>
            <person name="Castanera R."/>
            <person name="Culley D."/>
            <person name="Daum C."/>
            <person name="Ezra D."/>
            <person name="Gonzalez J."/>
            <person name="Henrissat B."/>
            <person name="Kuo A."/>
            <person name="Liang C."/>
            <person name="Lipzen A."/>
            <person name="Lutzoni F."/>
            <person name="Magnuson J."/>
            <person name="Mondo S."/>
            <person name="Nolan M."/>
            <person name="Ohm R."/>
            <person name="Pangilinan J."/>
            <person name="Park H.-J."/>
            <person name="Ramirez L."/>
            <person name="Alfaro M."/>
            <person name="Sun H."/>
            <person name="Tritt A."/>
            <person name="Yoshinaga Y."/>
            <person name="Zwiers L.-H."/>
            <person name="Turgeon B."/>
            <person name="Goodwin S."/>
            <person name="Spatafora J."/>
            <person name="Crous P."/>
            <person name="Grigoriev I."/>
        </authorList>
    </citation>
    <scope>NUCLEOTIDE SEQUENCE</scope>
    <source>
        <strain evidence="2">CBS 260.36</strain>
    </source>
</reference>
<feature type="chain" id="PRO_5040400800" description="Ubiquitin 3 binding protein But2 C-terminal domain-containing protein" evidence="1">
    <location>
        <begin position="20"/>
        <end position="198"/>
    </location>
</feature>
<dbReference type="AlphaFoldDB" id="A0A9P4J4V5"/>
<evidence type="ECO:0008006" key="4">
    <source>
        <dbReference type="Google" id="ProtNLM"/>
    </source>
</evidence>
<proteinExistence type="predicted"/>
<accession>A0A9P4J4V5</accession>
<evidence type="ECO:0000256" key="1">
    <source>
        <dbReference type="SAM" id="SignalP"/>
    </source>
</evidence>
<dbReference type="Proteomes" id="UP000799439">
    <property type="component" value="Unassembled WGS sequence"/>
</dbReference>
<keyword evidence="3" id="KW-1185">Reference proteome</keyword>
<organism evidence="2 3">
    <name type="scientific">Myriangium duriaei CBS 260.36</name>
    <dbReference type="NCBI Taxonomy" id="1168546"/>
    <lineage>
        <taxon>Eukaryota</taxon>
        <taxon>Fungi</taxon>
        <taxon>Dikarya</taxon>
        <taxon>Ascomycota</taxon>
        <taxon>Pezizomycotina</taxon>
        <taxon>Dothideomycetes</taxon>
        <taxon>Dothideomycetidae</taxon>
        <taxon>Myriangiales</taxon>
        <taxon>Myriangiaceae</taxon>
        <taxon>Myriangium</taxon>
    </lineage>
</organism>
<feature type="signal peptide" evidence="1">
    <location>
        <begin position="1"/>
        <end position="19"/>
    </location>
</feature>
<dbReference type="EMBL" id="ML996083">
    <property type="protein sequence ID" value="KAF2155467.1"/>
    <property type="molecule type" value="Genomic_DNA"/>
</dbReference>
<sequence>MKFTSTPLLIAVLTGTVLASPIDPVARSEKTADSELVKNKEAIDPHIRYTYPTSVKMYKLKTSMGTTSAQATLGGTVSGNTLLSSSTSSSWANFYLDGTNLVYASPTGPLYAQIPGIGNPAKFQVDTENVIFSTTKTGYELSCSRTVATGALACSYSTGVMTYNHFGLPSGGSPGHVVLYGAKTGPANFPAFASVFLI</sequence>
<dbReference type="OrthoDB" id="10552623at2759"/>
<gene>
    <name evidence="2" type="ORF">K461DRAFT_266737</name>
</gene>